<keyword evidence="2" id="KW-1003">Cell membrane</keyword>
<comment type="caution">
    <text evidence="10">The sequence shown here is derived from an EMBL/GenBank/DDBJ whole genome shotgun (WGS) entry which is preliminary data.</text>
</comment>
<evidence type="ECO:0000256" key="4">
    <source>
        <dbReference type="ARBA" id="ARBA00022679"/>
    </source>
</evidence>
<name>A0A1F4VR56_UNCKA</name>
<keyword evidence="6 8" id="KW-1133">Transmembrane helix</keyword>
<gene>
    <name evidence="10" type="ORF">A3A70_02555</name>
</gene>
<evidence type="ECO:0000313" key="10">
    <source>
        <dbReference type="EMBL" id="OGC59303.1"/>
    </source>
</evidence>
<dbReference type="EMBL" id="MEVK01000018">
    <property type="protein sequence ID" value="OGC59303.1"/>
    <property type="molecule type" value="Genomic_DNA"/>
</dbReference>
<protein>
    <recommendedName>
        <fullName evidence="9">ArnT-like N-terminal domain-containing protein</fullName>
    </recommendedName>
</protein>
<dbReference type="GO" id="GO:0005886">
    <property type="term" value="C:plasma membrane"/>
    <property type="evidence" value="ECO:0007669"/>
    <property type="project" value="UniProtKB-SubCell"/>
</dbReference>
<evidence type="ECO:0000256" key="7">
    <source>
        <dbReference type="ARBA" id="ARBA00023136"/>
    </source>
</evidence>
<dbReference type="GO" id="GO:0009103">
    <property type="term" value="P:lipopolysaccharide biosynthetic process"/>
    <property type="evidence" value="ECO:0007669"/>
    <property type="project" value="UniProtKB-ARBA"/>
</dbReference>
<feature type="domain" description="ArnT-like N-terminal" evidence="9">
    <location>
        <begin position="14"/>
        <end position="235"/>
    </location>
</feature>
<proteinExistence type="predicted"/>
<dbReference type="InterPro" id="IPR003342">
    <property type="entry name" value="ArnT-like_N"/>
</dbReference>
<dbReference type="AlphaFoldDB" id="A0A1F4VR56"/>
<evidence type="ECO:0000256" key="1">
    <source>
        <dbReference type="ARBA" id="ARBA00004651"/>
    </source>
</evidence>
<dbReference type="Pfam" id="PF02366">
    <property type="entry name" value="PMT"/>
    <property type="match status" value="1"/>
</dbReference>
<dbReference type="GO" id="GO:0000030">
    <property type="term" value="F:mannosyltransferase activity"/>
    <property type="evidence" value="ECO:0007669"/>
    <property type="project" value="InterPro"/>
</dbReference>
<evidence type="ECO:0000256" key="3">
    <source>
        <dbReference type="ARBA" id="ARBA00022676"/>
    </source>
</evidence>
<feature type="transmembrane region" description="Helical" evidence="8">
    <location>
        <begin position="102"/>
        <end position="121"/>
    </location>
</feature>
<comment type="subcellular location">
    <subcellularLocation>
        <location evidence="1">Cell membrane</location>
        <topology evidence="1">Multi-pass membrane protein</topology>
    </subcellularLocation>
</comment>
<dbReference type="GO" id="GO:0016763">
    <property type="term" value="F:pentosyltransferase activity"/>
    <property type="evidence" value="ECO:0007669"/>
    <property type="project" value="TreeGrafter"/>
</dbReference>
<evidence type="ECO:0000259" key="9">
    <source>
        <dbReference type="Pfam" id="PF02366"/>
    </source>
</evidence>
<keyword evidence="3" id="KW-0328">Glycosyltransferase</keyword>
<feature type="transmembrane region" description="Helical" evidence="8">
    <location>
        <begin position="323"/>
        <end position="345"/>
    </location>
</feature>
<dbReference type="PANTHER" id="PTHR33908">
    <property type="entry name" value="MANNOSYLTRANSFERASE YKCB-RELATED"/>
    <property type="match status" value="1"/>
</dbReference>
<keyword evidence="7 8" id="KW-0472">Membrane</keyword>
<dbReference type="Proteomes" id="UP000178964">
    <property type="component" value="Unassembled WGS sequence"/>
</dbReference>
<dbReference type="GO" id="GO:0006493">
    <property type="term" value="P:protein O-linked glycosylation"/>
    <property type="evidence" value="ECO:0007669"/>
    <property type="project" value="InterPro"/>
</dbReference>
<evidence type="ECO:0000313" key="11">
    <source>
        <dbReference type="Proteomes" id="UP000178964"/>
    </source>
</evidence>
<dbReference type="InterPro" id="IPR050297">
    <property type="entry name" value="LipidA_mod_glycosyltrf_83"/>
</dbReference>
<reference evidence="10 11" key="1">
    <citation type="journal article" date="2016" name="Nat. Commun.">
        <title>Thousands of microbial genomes shed light on interconnected biogeochemical processes in an aquifer system.</title>
        <authorList>
            <person name="Anantharaman K."/>
            <person name="Brown C.T."/>
            <person name="Hug L.A."/>
            <person name="Sharon I."/>
            <person name="Castelle C.J."/>
            <person name="Probst A.J."/>
            <person name="Thomas B.C."/>
            <person name="Singh A."/>
            <person name="Wilkins M.J."/>
            <person name="Karaoz U."/>
            <person name="Brodie E.L."/>
            <person name="Williams K.H."/>
            <person name="Hubbard S.S."/>
            <person name="Banfield J.F."/>
        </authorList>
    </citation>
    <scope>NUCLEOTIDE SEQUENCE [LARGE SCALE GENOMIC DNA]</scope>
</reference>
<keyword evidence="4" id="KW-0808">Transferase</keyword>
<accession>A0A1F4VR56</accession>
<feature type="transmembrane region" description="Helical" evidence="8">
    <location>
        <begin position="267"/>
        <end position="287"/>
    </location>
</feature>
<feature type="transmembrane region" description="Helical" evidence="8">
    <location>
        <begin position="212"/>
        <end position="234"/>
    </location>
</feature>
<feature type="transmembrane region" description="Helical" evidence="8">
    <location>
        <begin position="299"/>
        <end position="317"/>
    </location>
</feature>
<evidence type="ECO:0000256" key="2">
    <source>
        <dbReference type="ARBA" id="ARBA00022475"/>
    </source>
</evidence>
<dbReference type="STRING" id="1802627.A3A70_02555"/>
<feature type="transmembrane region" description="Helical" evidence="8">
    <location>
        <begin position="357"/>
        <end position="374"/>
    </location>
</feature>
<evidence type="ECO:0000256" key="8">
    <source>
        <dbReference type="SAM" id="Phobius"/>
    </source>
</evidence>
<feature type="transmembrane region" description="Helical" evidence="8">
    <location>
        <begin position="174"/>
        <end position="200"/>
    </location>
</feature>
<feature type="transmembrane region" description="Helical" evidence="8">
    <location>
        <begin position="6"/>
        <end position="22"/>
    </location>
</feature>
<dbReference type="PANTHER" id="PTHR33908:SF11">
    <property type="entry name" value="MEMBRANE PROTEIN"/>
    <property type="match status" value="1"/>
</dbReference>
<sequence>MLKRFHWLIIFIFFVSLVLRLNSITRVGETWDEFAVAGNGSEYIKLIAKKDFSRESWKLNYEHPPIAKYIFGASKIVPKVFPAIGELDSNFPPGREYLAGRVISALLGSITVILTILLANIYFGPRIAIISGLLLAFSPTAIAHNRINGLETPLSLFLLASFYCFVRFKKYRFILAGLLFGLACGTRFNAFLLAPLFPLVLYFERRMLDRKFFVELLTIFASAGFIFTILWPWLWSNPLSNLLESMKSSSIATQDEYFLGSLRKPPWYYYFPYFIATTPPLILLGFLRKAVLDIKSRAELKPILWIGCILTLTASLFPLKQDGIRYIFHLLPFICILASAGLYEVWNDLNQFLDPRLTNLLVLTVSVLSIWGVMATNPYQLDYFNILVGGPRNVYNHKLFEINWWGEGIYEAVVWVNQNAPEGAGVNAAFIPLHVAPNFRSDLNYSAGTIDREYVITNTYAQWYQKLTIDPNEYQPVYVVSSSGAPLVTVFQRNHQ</sequence>
<evidence type="ECO:0000256" key="6">
    <source>
        <dbReference type="ARBA" id="ARBA00022989"/>
    </source>
</evidence>
<keyword evidence="5 8" id="KW-0812">Transmembrane</keyword>
<organism evidence="10 11">
    <name type="scientific">candidate division WWE3 bacterium RIFCSPLOWO2_01_FULL_42_11</name>
    <dbReference type="NCBI Taxonomy" id="1802627"/>
    <lineage>
        <taxon>Bacteria</taxon>
        <taxon>Katanobacteria</taxon>
    </lineage>
</organism>
<evidence type="ECO:0000256" key="5">
    <source>
        <dbReference type="ARBA" id="ARBA00022692"/>
    </source>
</evidence>